<dbReference type="AlphaFoldDB" id="A0A6I9RV96"/>
<reference evidence="5 6" key="1">
    <citation type="submission" date="2025-04" db="UniProtKB">
        <authorList>
            <consortium name="RefSeq"/>
        </authorList>
    </citation>
    <scope>IDENTIFICATION</scope>
</reference>
<dbReference type="Pfam" id="PF12854">
    <property type="entry name" value="PPR_1"/>
    <property type="match status" value="1"/>
</dbReference>
<dbReference type="PROSITE" id="PS51375">
    <property type="entry name" value="PPR"/>
    <property type="match status" value="5"/>
</dbReference>
<dbReference type="PANTHER" id="PTHR47447:SF17">
    <property type="entry name" value="OS12G0638900 PROTEIN"/>
    <property type="match status" value="1"/>
</dbReference>
<evidence type="ECO:0000313" key="5">
    <source>
        <dbReference type="RefSeq" id="XP_010932929.1"/>
    </source>
</evidence>
<evidence type="ECO:0000256" key="1">
    <source>
        <dbReference type="ARBA" id="ARBA00007626"/>
    </source>
</evidence>
<feature type="repeat" description="PPR" evidence="3">
    <location>
        <begin position="283"/>
        <end position="317"/>
    </location>
</feature>
<dbReference type="PANTHER" id="PTHR47447">
    <property type="entry name" value="OS03G0856100 PROTEIN"/>
    <property type="match status" value="1"/>
</dbReference>
<gene>
    <name evidence="5 6" type="primary">LOC105053466</name>
</gene>
<feature type="repeat" description="PPR" evidence="3">
    <location>
        <begin position="200"/>
        <end position="234"/>
    </location>
</feature>
<evidence type="ECO:0000313" key="6">
    <source>
        <dbReference type="RefSeq" id="XP_029122920.1"/>
    </source>
</evidence>
<dbReference type="InterPro" id="IPR002885">
    <property type="entry name" value="PPR_rpt"/>
</dbReference>
<proteinExistence type="inferred from homology"/>
<feature type="repeat" description="PPR" evidence="3">
    <location>
        <begin position="354"/>
        <end position="388"/>
    </location>
</feature>
<name>A0A6I9RV96_ELAGV</name>
<dbReference type="RefSeq" id="XP_073101077.1">
    <property type="nucleotide sequence ID" value="XM_073244976.1"/>
</dbReference>
<evidence type="ECO:0000313" key="4">
    <source>
        <dbReference type="Proteomes" id="UP000504607"/>
    </source>
</evidence>
<dbReference type="RefSeq" id="XP_010932929.1">
    <property type="nucleotide sequence ID" value="XM_010934627.3"/>
</dbReference>
<feature type="repeat" description="PPR" evidence="3">
    <location>
        <begin position="165"/>
        <end position="199"/>
    </location>
</feature>
<protein>
    <submittedName>
        <fullName evidence="5 6">Pentatricopeptide repeat-containing protein At1g77405</fullName>
    </submittedName>
</protein>
<evidence type="ECO:0000256" key="2">
    <source>
        <dbReference type="ARBA" id="ARBA00022737"/>
    </source>
</evidence>
<dbReference type="Pfam" id="PF13041">
    <property type="entry name" value="PPR_2"/>
    <property type="match status" value="2"/>
</dbReference>
<dbReference type="OrthoDB" id="185373at2759"/>
<accession>A0A6I9RV96</accession>
<dbReference type="NCBIfam" id="TIGR00756">
    <property type="entry name" value="PPR"/>
    <property type="match status" value="5"/>
</dbReference>
<organism evidence="4 5">
    <name type="scientific">Elaeis guineensis var. tenera</name>
    <name type="common">Oil palm</name>
    <dbReference type="NCBI Taxonomy" id="51953"/>
    <lineage>
        <taxon>Eukaryota</taxon>
        <taxon>Viridiplantae</taxon>
        <taxon>Streptophyta</taxon>
        <taxon>Embryophyta</taxon>
        <taxon>Tracheophyta</taxon>
        <taxon>Spermatophyta</taxon>
        <taxon>Magnoliopsida</taxon>
        <taxon>Liliopsida</taxon>
        <taxon>Arecaceae</taxon>
        <taxon>Arecoideae</taxon>
        <taxon>Cocoseae</taxon>
        <taxon>Elaeidinae</taxon>
        <taxon>Elaeis</taxon>
    </lineage>
</organism>
<dbReference type="GeneID" id="105053466"/>
<dbReference type="KEGG" id="egu:105053466"/>
<dbReference type="InterPro" id="IPR011990">
    <property type="entry name" value="TPR-like_helical_dom_sf"/>
</dbReference>
<feature type="repeat" description="PPR" evidence="3">
    <location>
        <begin position="318"/>
        <end position="352"/>
    </location>
</feature>
<comment type="similarity">
    <text evidence="1">Belongs to the PPR family. P subfamily.</text>
</comment>
<dbReference type="Proteomes" id="UP000504607">
    <property type="component" value="Chromosome 10"/>
</dbReference>
<keyword evidence="2" id="KW-0677">Repeat</keyword>
<sequence>MQPNTIHTARPFTSRNLLVGQVMAAMLQDRPFGPALTPSPDFPGWTSAAVIDVLATIPRFFFLSPRSIGRQHSFRHRSPIRRRSLRHESADLGRGLRLHGPPAYRDPAKVKLGVAKALEFYSWVESRCGFLHDQLTCREMSRLLAKANRLPTLWRFLRSNEALVGTATVTSVIKILGEEGLTREALAAFYRMKQLHCKPDVQCYNTVISALCRVGDFNKARFLLNQMEMPGAPCPPDTYTYTILISFYCKRSLQTGCRKAIRRRIWEANHMFRRMLFKGFVPDVVTYNCLIDGLCKTYRVERAHELFDDMLLKGCSPNRVTYNSFIRYYSAVNEVDKAIEMMRAMLLRKHGTPTSSSYTPIIHSLCETGRVGEARDFLVEMVDGGSIPREFTYNLVCGTLNGAGHEDLPDELHRRIEEGIDARFRQVMGVKPVMGGRTRSTQEQMYIGCMTCNEQVKGICYL</sequence>
<dbReference type="Pfam" id="PF01535">
    <property type="entry name" value="PPR"/>
    <property type="match status" value="1"/>
</dbReference>
<evidence type="ECO:0000256" key="3">
    <source>
        <dbReference type="PROSITE-ProRule" id="PRU00708"/>
    </source>
</evidence>
<dbReference type="RefSeq" id="XP_029122920.1">
    <property type="nucleotide sequence ID" value="XM_029267087.1"/>
</dbReference>
<keyword evidence="4" id="KW-1185">Reference proteome</keyword>
<dbReference type="Gene3D" id="1.25.40.10">
    <property type="entry name" value="Tetratricopeptide repeat domain"/>
    <property type="match status" value="3"/>
</dbReference>